<dbReference type="InterPro" id="IPR036526">
    <property type="entry name" value="C-N_Hydrolase_sf"/>
</dbReference>
<reference evidence="3" key="1">
    <citation type="submission" date="2023-05" db="EMBL/GenBank/DDBJ databases">
        <title>Anaerotaeda fermentans gen. nov., sp. nov., a novel anaerobic planctomycete of the new family within the order Sedimentisphaerales isolated from Taman Peninsula, Russia.</title>
        <authorList>
            <person name="Khomyakova M.A."/>
            <person name="Merkel A.Y."/>
            <person name="Slobodkin A.I."/>
        </authorList>
    </citation>
    <scope>NUCLEOTIDE SEQUENCE</scope>
    <source>
        <strain evidence="3">M17dextr</strain>
    </source>
</reference>
<dbReference type="InterPro" id="IPR006311">
    <property type="entry name" value="TAT_signal"/>
</dbReference>
<dbReference type="RefSeq" id="WP_349246429.1">
    <property type="nucleotide sequence ID" value="NZ_JASCXX010000027.1"/>
</dbReference>
<dbReference type="Pfam" id="PF00795">
    <property type="entry name" value="CN_hydrolase"/>
    <property type="match status" value="1"/>
</dbReference>
<accession>A0AAW6U639</accession>
<evidence type="ECO:0000259" key="2">
    <source>
        <dbReference type="PROSITE" id="PS50263"/>
    </source>
</evidence>
<dbReference type="GO" id="GO:0016811">
    <property type="term" value="F:hydrolase activity, acting on carbon-nitrogen (but not peptide) bonds, in linear amides"/>
    <property type="evidence" value="ECO:0007669"/>
    <property type="project" value="TreeGrafter"/>
</dbReference>
<keyword evidence="1 3" id="KW-0378">Hydrolase</keyword>
<dbReference type="EMBL" id="JASCXX010000027">
    <property type="protein sequence ID" value="MDI6451021.1"/>
    <property type="molecule type" value="Genomic_DNA"/>
</dbReference>
<dbReference type="PANTHER" id="PTHR43674:SF16">
    <property type="entry name" value="CARBON-NITROGEN FAMILY, PUTATIVE (AFU_ORTHOLOGUE AFUA_5G02350)-RELATED"/>
    <property type="match status" value="1"/>
</dbReference>
<gene>
    <name evidence="3" type="ORF">QJ522_18315</name>
</gene>
<dbReference type="PROSITE" id="PS50263">
    <property type="entry name" value="CN_HYDROLASE"/>
    <property type="match status" value="1"/>
</dbReference>
<organism evidence="3 4">
    <name type="scientific">Anaerobaca lacustris</name>
    <dbReference type="NCBI Taxonomy" id="3044600"/>
    <lineage>
        <taxon>Bacteria</taxon>
        <taxon>Pseudomonadati</taxon>
        <taxon>Planctomycetota</taxon>
        <taxon>Phycisphaerae</taxon>
        <taxon>Sedimentisphaerales</taxon>
        <taxon>Anaerobacaceae</taxon>
        <taxon>Anaerobaca</taxon>
    </lineage>
</organism>
<protein>
    <submittedName>
        <fullName evidence="3">Carbon-nitrogen hydrolase family protein</fullName>
    </submittedName>
</protein>
<evidence type="ECO:0000313" key="4">
    <source>
        <dbReference type="Proteomes" id="UP001431776"/>
    </source>
</evidence>
<proteinExistence type="predicted"/>
<dbReference type="Proteomes" id="UP001431776">
    <property type="component" value="Unassembled WGS sequence"/>
</dbReference>
<keyword evidence="4" id="KW-1185">Reference proteome</keyword>
<name>A0AAW6U639_9BACT</name>
<feature type="domain" description="CN hydrolase" evidence="2">
    <location>
        <begin position="50"/>
        <end position="274"/>
    </location>
</feature>
<dbReference type="PANTHER" id="PTHR43674">
    <property type="entry name" value="NITRILASE C965.09-RELATED"/>
    <property type="match status" value="1"/>
</dbReference>
<dbReference type="SUPFAM" id="SSF56317">
    <property type="entry name" value="Carbon-nitrogen hydrolase"/>
    <property type="match status" value="1"/>
</dbReference>
<sequence>MDERRAGWTRRHFLETASVGLGLGMAAGRLRAAPGPMGGVPKGQRLPREVWIASVSLSGLRAANPKEMTKRVLARMNEVVPFGPDIICLPEVFPFAHLTGPAPSLAESSEEPIGPFSRPFAQFAEKHKCYVVCPIQTVADGRYYNAAVFIDRHGRYIGQYHKMHPTVGELDNGVSPGTPDPPVFKTDIGVLGAQICFDIAWSDGWRKLREAGAELVFWPSAFGGGAMVNTKAWENKYCVVSSTWKGTTKICDIDGRAIAGTGQYADWVCAPVNLEKAFLHSWPFCRRFPEIQAKYGRKVSIRTFHEEEWTIIESLDRDVRVADILKEFDLKTHEQHIAEADAAQRRRREGVMRGA</sequence>
<dbReference type="InterPro" id="IPR003010">
    <property type="entry name" value="C-N_Hydrolase"/>
</dbReference>
<dbReference type="Gene3D" id="3.60.110.10">
    <property type="entry name" value="Carbon-nitrogen hydrolase"/>
    <property type="match status" value="1"/>
</dbReference>
<dbReference type="CDD" id="cd07197">
    <property type="entry name" value="nitrilase"/>
    <property type="match status" value="1"/>
</dbReference>
<dbReference type="AlphaFoldDB" id="A0AAW6U639"/>
<dbReference type="PROSITE" id="PS51318">
    <property type="entry name" value="TAT"/>
    <property type="match status" value="1"/>
</dbReference>
<evidence type="ECO:0000313" key="3">
    <source>
        <dbReference type="EMBL" id="MDI6451021.1"/>
    </source>
</evidence>
<dbReference type="InterPro" id="IPR050345">
    <property type="entry name" value="Aliph_Amidase/BUP"/>
</dbReference>
<comment type="caution">
    <text evidence="3">The sequence shown here is derived from an EMBL/GenBank/DDBJ whole genome shotgun (WGS) entry which is preliminary data.</text>
</comment>
<evidence type="ECO:0000256" key="1">
    <source>
        <dbReference type="ARBA" id="ARBA00022801"/>
    </source>
</evidence>